<comment type="caution">
    <text evidence="1">The sequence shown here is derived from an EMBL/GenBank/DDBJ whole genome shotgun (WGS) entry which is preliminary data.</text>
</comment>
<dbReference type="AlphaFoldDB" id="W1ISE6"/>
<name>W1ISE6_9GAMM</name>
<evidence type="ECO:0000313" key="1">
    <source>
        <dbReference type="EMBL" id="CDL80541.1"/>
    </source>
</evidence>
<gene>
    <name evidence="1" type="ORF">XSR1_10025</name>
</gene>
<organism evidence="1 2">
    <name type="scientific">Xenorhabdus szentirmaii DSM 16338</name>
    <dbReference type="NCBI Taxonomy" id="1427518"/>
    <lineage>
        <taxon>Bacteria</taxon>
        <taxon>Pseudomonadati</taxon>
        <taxon>Pseudomonadota</taxon>
        <taxon>Gammaproteobacteria</taxon>
        <taxon>Enterobacterales</taxon>
        <taxon>Morganellaceae</taxon>
        <taxon>Xenorhabdus</taxon>
    </lineage>
</organism>
<dbReference type="OrthoDB" id="6058934at2"/>
<sequence length="201" mass="23409">MGWYTDELLVPVTPKALQYIKSDIQLQKFAYFIPHLDEYDWYSSNHKHNVPKEGLIIIRPVCSGSDKYANKYRDAFLDFDYLITNEKNIDSLSDITGKIVPETPLITQEFREFLVSFSRKIETPVLYYSMSSWGGTLDYELSFLYQPEERLFSSPTHFEPVDPDKHENALIEGLAGIGITTLGYFAPHERSFEWDRYRLVG</sequence>
<keyword evidence="2" id="KW-1185">Reference proteome</keyword>
<reference evidence="1" key="1">
    <citation type="submission" date="2013-11" db="EMBL/GenBank/DDBJ databases">
        <title>Draft genome sequence and annotation of the entomopathogenic bacteria, Xenorhabdus cabanillasi strain JM26 and Xenorhabdus szentirmai strain DSM 16338.</title>
        <authorList>
            <person name="Gualtieri M."/>
            <person name="Ogier J.C."/>
            <person name="Pages S."/>
            <person name="Givaudan A."/>
            <person name="Gaudriault S."/>
        </authorList>
    </citation>
    <scope>NUCLEOTIDE SEQUENCE [LARGE SCALE GENOMIC DNA]</scope>
    <source>
        <strain evidence="1">DSM 16338</strain>
    </source>
</reference>
<dbReference type="EMBL" id="CBXF010000001">
    <property type="protein sequence ID" value="CDL80541.1"/>
    <property type="molecule type" value="Genomic_DNA"/>
</dbReference>
<evidence type="ECO:0000313" key="2">
    <source>
        <dbReference type="Proteomes" id="UP000019202"/>
    </source>
</evidence>
<dbReference type="Proteomes" id="UP000019202">
    <property type="component" value="Unassembled WGS sequence"/>
</dbReference>
<protein>
    <submittedName>
        <fullName evidence="1">Uncharacterized protein</fullName>
    </submittedName>
</protein>
<dbReference type="RefSeq" id="WP_038233495.1">
    <property type="nucleotide sequence ID" value="NZ_CAWLWS010000001.1"/>
</dbReference>
<proteinExistence type="predicted"/>
<dbReference type="GeneID" id="97123682"/>
<accession>W1ISE6</accession>